<name>A0A0D0AS25_9AGAM</name>
<gene>
    <name evidence="1" type="ORF">CY34DRAFT_479927</name>
</gene>
<accession>A0A0D0AS25</accession>
<dbReference type="EMBL" id="KN835480">
    <property type="protein sequence ID" value="KIK37022.1"/>
    <property type="molecule type" value="Genomic_DNA"/>
</dbReference>
<organism evidence="1 2">
    <name type="scientific">Suillus luteus UH-Slu-Lm8-n1</name>
    <dbReference type="NCBI Taxonomy" id="930992"/>
    <lineage>
        <taxon>Eukaryota</taxon>
        <taxon>Fungi</taxon>
        <taxon>Dikarya</taxon>
        <taxon>Basidiomycota</taxon>
        <taxon>Agaricomycotina</taxon>
        <taxon>Agaricomycetes</taxon>
        <taxon>Agaricomycetidae</taxon>
        <taxon>Boletales</taxon>
        <taxon>Suillineae</taxon>
        <taxon>Suillaceae</taxon>
        <taxon>Suillus</taxon>
    </lineage>
</organism>
<dbReference type="AlphaFoldDB" id="A0A0D0AS25"/>
<dbReference type="InParanoid" id="A0A0D0AS25"/>
<evidence type="ECO:0000313" key="1">
    <source>
        <dbReference type="EMBL" id="KIK37022.1"/>
    </source>
</evidence>
<sequence>MQSQPLSLSLNISRDNISSEHDKPLFTPMFNVVPVDSESKDTTLWLMKILIVQGGLGDGALLDEREGLTDVPKKTCQVIS</sequence>
<protein>
    <submittedName>
        <fullName evidence="1">Uncharacterized protein</fullName>
    </submittedName>
</protein>
<keyword evidence="2" id="KW-1185">Reference proteome</keyword>
<reference evidence="2" key="2">
    <citation type="submission" date="2015-01" db="EMBL/GenBank/DDBJ databases">
        <title>Evolutionary Origins and Diversification of the Mycorrhizal Mutualists.</title>
        <authorList>
            <consortium name="DOE Joint Genome Institute"/>
            <consortium name="Mycorrhizal Genomics Consortium"/>
            <person name="Kohler A."/>
            <person name="Kuo A."/>
            <person name="Nagy L.G."/>
            <person name="Floudas D."/>
            <person name="Copeland A."/>
            <person name="Barry K.W."/>
            <person name="Cichocki N."/>
            <person name="Veneault-Fourrey C."/>
            <person name="LaButti K."/>
            <person name="Lindquist E.A."/>
            <person name="Lipzen A."/>
            <person name="Lundell T."/>
            <person name="Morin E."/>
            <person name="Murat C."/>
            <person name="Riley R."/>
            <person name="Ohm R."/>
            <person name="Sun H."/>
            <person name="Tunlid A."/>
            <person name="Henrissat B."/>
            <person name="Grigoriev I.V."/>
            <person name="Hibbett D.S."/>
            <person name="Martin F."/>
        </authorList>
    </citation>
    <scope>NUCLEOTIDE SEQUENCE [LARGE SCALE GENOMIC DNA]</scope>
    <source>
        <strain evidence="2">UH-Slu-Lm8-n1</strain>
    </source>
</reference>
<dbReference type="HOGENOM" id="CLU_2591381_0_0_1"/>
<dbReference type="Proteomes" id="UP000054485">
    <property type="component" value="Unassembled WGS sequence"/>
</dbReference>
<proteinExistence type="predicted"/>
<reference evidence="1 2" key="1">
    <citation type="submission" date="2014-04" db="EMBL/GenBank/DDBJ databases">
        <authorList>
            <consortium name="DOE Joint Genome Institute"/>
            <person name="Kuo A."/>
            <person name="Ruytinx J."/>
            <person name="Rineau F."/>
            <person name="Colpaert J."/>
            <person name="Kohler A."/>
            <person name="Nagy L.G."/>
            <person name="Floudas D."/>
            <person name="Copeland A."/>
            <person name="Barry K.W."/>
            <person name="Cichocki N."/>
            <person name="Veneault-Fourrey C."/>
            <person name="LaButti K."/>
            <person name="Lindquist E.A."/>
            <person name="Lipzen A."/>
            <person name="Lundell T."/>
            <person name="Morin E."/>
            <person name="Murat C."/>
            <person name="Sun H."/>
            <person name="Tunlid A."/>
            <person name="Henrissat B."/>
            <person name="Grigoriev I.V."/>
            <person name="Hibbett D.S."/>
            <person name="Martin F."/>
            <person name="Nordberg H.P."/>
            <person name="Cantor M.N."/>
            <person name="Hua S.X."/>
        </authorList>
    </citation>
    <scope>NUCLEOTIDE SEQUENCE [LARGE SCALE GENOMIC DNA]</scope>
    <source>
        <strain evidence="1 2">UH-Slu-Lm8-n1</strain>
    </source>
</reference>
<evidence type="ECO:0000313" key="2">
    <source>
        <dbReference type="Proteomes" id="UP000054485"/>
    </source>
</evidence>